<accession>I7MAB8</accession>
<feature type="transmembrane region" description="Helical" evidence="8">
    <location>
        <begin position="394"/>
        <end position="411"/>
    </location>
</feature>
<dbReference type="InterPro" id="IPR044770">
    <property type="entry name" value="MFS_spinster-like"/>
</dbReference>
<feature type="transmembrane region" description="Helical" evidence="8">
    <location>
        <begin position="116"/>
        <end position="134"/>
    </location>
</feature>
<feature type="transmembrane region" description="Helical" evidence="8">
    <location>
        <begin position="141"/>
        <end position="166"/>
    </location>
</feature>
<dbReference type="Proteomes" id="UP000009168">
    <property type="component" value="Unassembled WGS sequence"/>
</dbReference>
<organism evidence="10 11">
    <name type="scientific">Tetrahymena thermophila (strain SB210)</name>
    <dbReference type="NCBI Taxonomy" id="312017"/>
    <lineage>
        <taxon>Eukaryota</taxon>
        <taxon>Sar</taxon>
        <taxon>Alveolata</taxon>
        <taxon>Ciliophora</taxon>
        <taxon>Intramacronucleata</taxon>
        <taxon>Oligohymenophorea</taxon>
        <taxon>Hymenostomatida</taxon>
        <taxon>Tetrahymenina</taxon>
        <taxon>Tetrahymenidae</taxon>
        <taxon>Tetrahymena</taxon>
    </lineage>
</organism>
<evidence type="ECO:0000256" key="1">
    <source>
        <dbReference type="ARBA" id="ARBA00004141"/>
    </source>
</evidence>
<keyword evidence="11" id="KW-1185">Reference proteome</keyword>
<feature type="transmembrane region" description="Helical" evidence="8">
    <location>
        <begin position="353"/>
        <end position="373"/>
    </location>
</feature>
<feature type="transmembrane region" description="Helical" evidence="8">
    <location>
        <begin position="172"/>
        <end position="193"/>
    </location>
</feature>
<feature type="region of interest" description="Disordered" evidence="7">
    <location>
        <begin position="513"/>
        <end position="551"/>
    </location>
</feature>
<evidence type="ECO:0000256" key="7">
    <source>
        <dbReference type="SAM" id="MobiDB-lite"/>
    </source>
</evidence>
<keyword evidence="4 8" id="KW-1133">Transmembrane helix</keyword>
<proteinExistence type="inferred from homology"/>
<gene>
    <name evidence="10" type="ORF">TTHERM_00300040</name>
</gene>
<dbReference type="OMA" id="DYMISEM"/>
<dbReference type="InterPro" id="IPR011701">
    <property type="entry name" value="MFS"/>
</dbReference>
<dbReference type="HOGENOM" id="CLU_027044_0_0_1"/>
<feature type="transmembrane region" description="Helical" evidence="8">
    <location>
        <begin position="423"/>
        <end position="441"/>
    </location>
</feature>
<dbReference type="PANTHER" id="PTHR23505">
    <property type="entry name" value="SPINSTER"/>
    <property type="match status" value="1"/>
</dbReference>
<evidence type="ECO:0000259" key="9">
    <source>
        <dbReference type="PROSITE" id="PS50850"/>
    </source>
</evidence>
<feature type="transmembrane region" description="Helical" evidence="8">
    <location>
        <begin position="293"/>
        <end position="316"/>
    </location>
</feature>
<dbReference type="GO" id="GO:0016020">
    <property type="term" value="C:membrane"/>
    <property type="evidence" value="ECO:0007669"/>
    <property type="project" value="UniProtKB-SubCell"/>
</dbReference>
<dbReference type="GO" id="GO:0022857">
    <property type="term" value="F:transmembrane transporter activity"/>
    <property type="evidence" value="ECO:0007669"/>
    <property type="project" value="InterPro"/>
</dbReference>
<feature type="transmembrane region" description="Helical" evidence="8">
    <location>
        <begin position="86"/>
        <end position="104"/>
    </location>
</feature>
<evidence type="ECO:0000313" key="10">
    <source>
        <dbReference type="EMBL" id="EAS04286.2"/>
    </source>
</evidence>
<feature type="transmembrane region" description="Helical" evidence="8">
    <location>
        <begin position="328"/>
        <end position="347"/>
    </location>
</feature>
<keyword evidence="5 8" id="KW-0472">Membrane</keyword>
<name>I7MAB8_TETTS</name>
<evidence type="ECO:0000256" key="2">
    <source>
        <dbReference type="ARBA" id="ARBA00022448"/>
    </source>
</evidence>
<evidence type="ECO:0000256" key="6">
    <source>
        <dbReference type="ARBA" id="ARBA00024338"/>
    </source>
</evidence>
<feature type="domain" description="Major facilitator superfamily (MFS) profile" evidence="9">
    <location>
        <begin position="20"/>
        <end position="446"/>
    </location>
</feature>
<dbReference type="PROSITE" id="PS50850">
    <property type="entry name" value="MFS"/>
    <property type="match status" value="1"/>
</dbReference>
<dbReference type="Gene3D" id="1.20.1250.20">
    <property type="entry name" value="MFS general substrate transporter like domains"/>
    <property type="match status" value="1"/>
</dbReference>
<feature type="transmembrane region" description="Helical" evidence="8">
    <location>
        <begin position="256"/>
        <end position="278"/>
    </location>
</feature>
<feature type="compositionally biased region" description="Basic and acidic residues" evidence="7">
    <location>
        <begin position="516"/>
        <end position="534"/>
    </location>
</feature>
<keyword evidence="3 8" id="KW-0812">Transmembrane</keyword>
<keyword evidence="2" id="KW-0813">Transport</keyword>
<dbReference type="InParanoid" id="I7MAB8"/>
<evidence type="ECO:0000256" key="8">
    <source>
        <dbReference type="SAM" id="Phobius"/>
    </source>
</evidence>
<dbReference type="eggNOG" id="KOG1330">
    <property type="taxonomic scope" value="Eukaryota"/>
</dbReference>
<protein>
    <submittedName>
        <fullName evidence="10">MFS transporter</fullName>
    </submittedName>
</protein>
<dbReference type="SUPFAM" id="SSF103473">
    <property type="entry name" value="MFS general substrate transporter"/>
    <property type="match status" value="1"/>
</dbReference>
<dbReference type="OrthoDB" id="6770063at2759"/>
<dbReference type="KEGG" id="tet:TTHERM_00300040"/>
<dbReference type="GeneID" id="7838341"/>
<dbReference type="RefSeq" id="XP_001024531.2">
    <property type="nucleotide sequence ID" value="XM_001024531.3"/>
</dbReference>
<dbReference type="AlphaFoldDB" id="I7MAB8"/>
<dbReference type="PANTHER" id="PTHR23505:SF9">
    <property type="entry name" value="PROTEIN, PUTATIVE-RELATED"/>
    <property type="match status" value="1"/>
</dbReference>
<dbReference type="InterPro" id="IPR020846">
    <property type="entry name" value="MFS_dom"/>
</dbReference>
<reference evidence="11" key="1">
    <citation type="journal article" date="2006" name="PLoS Biol.">
        <title>Macronuclear genome sequence of the ciliate Tetrahymena thermophila, a model eukaryote.</title>
        <authorList>
            <person name="Eisen J.A."/>
            <person name="Coyne R.S."/>
            <person name="Wu M."/>
            <person name="Wu D."/>
            <person name="Thiagarajan M."/>
            <person name="Wortman J.R."/>
            <person name="Badger J.H."/>
            <person name="Ren Q."/>
            <person name="Amedeo P."/>
            <person name="Jones K.M."/>
            <person name="Tallon L.J."/>
            <person name="Delcher A.L."/>
            <person name="Salzberg S.L."/>
            <person name="Silva J.C."/>
            <person name="Haas B.J."/>
            <person name="Majoros W.H."/>
            <person name="Farzad M."/>
            <person name="Carlton J.M."/>
            <person name="Smith R.K. Jr."/>
            <person name="Garg J."/>
            <person name="Pearlman R.E."/>
            <person name="Karrer K.M."/>
            <person name="Sun L."/>
            <person name="Manning G."/>
            <person name="Elde N.C."/>
            <person name="Turkewitz A.P."/>
            <person name="Asai D.J."/>
            <person name="Wilkes D.E."/>
            <person name="Wang Y."/>
            <person name="Cai H."/>
            <person name="Collins K."/>
            <person name="Stewart B.A."/>
            <person name="Lee S.R."/>
            <person name="Wilamowska K."/>
            <person name="Weinberg Z."/>
            <person name="Ruzzo W.L."/>
            <person name="Wloga D."/>
            <person name="Gaertig J."/>
            <person name="Frankel J."/>
            <person name="Tsao C.-C."/>
            <person name="Gorovsky M.A."/>
            <person name="Keeling P.J."/>
            <person name="Waller R.F."/>
            <person name="Patron N.J."/>
            <person name="Cherry J.M."/>
            <person name="Stover N.A."/>
            <person name="Krieger C.J."/>
            <person name="del Toro C."/>
            <person name="Ryder H.F."/>
            <person name="Williamson S.C."/>
            <person name="Barbeau R.A."/>
            <person name="Hamilton E.P."/>
            <person name="Orias E."/>
        </authorList>
    </citation>
    <scope>NUCLEOTIDE SEQUENCE [LARGE SCALE GENOMIC DNA]</scope>
    <source>
        <strain evidence="11">SB210</strain>
    </source>
</reference>
<evidence type="ECO:0000256" key="4">
    <source>
        <dbReference type="ARBA" id="ARBA00022989"/>
    </source>
</evidence>
<dbReference type="STRING" id="312017.I7MAB8"/>
<sequence length="664" mass="75883">MQKTNSGNILQPPSASKSFIYSVCFITNILVNFDHGIVPAASKEIKQDLKITDFELGILGSVVYAGLLLGSVAASQAFMMIKTKKLIIGVIVSYIFSLLLFLVSDRIILLGFSRTLVGFFQVFLVVFFPVWVDLHGGSKQTLWLTILQLGVPLGVFLGYLATSFFVKIFSNWQYSFITQIVLLTPCVLSLMLFHSSELDVQMKEEEVINGKKIEQANIQNLQGRSSIHRLSIEPVLKLYKNHTYTSKLKELFTNKIFIFTMLTLASLYFVVTGIQFWISDYMRTILFVDQKTVYTAFSLISITAPIFGVLIGGIALEKVGGYAGKNAINLCLLNGVLASCCAIPIPFTNRYEVVLILLWFLFFFGGSLMPAVTGLMLHSIPKNYRAFGNSQAQLFHNLLGYLPAPVVYGIVNQMSQSVEKRSGMKVLMLWSLWGIIFLVFAKIEQQRLEKTQQDQEKEMLQYLQSQNQNTNKVKHHDQLSDKIPMSKITEKESEQSQSFLENNENQSPFDQAFEQKQQKEWHEQQQKADEEASRQSRPYAYQVNKKKEMEQPLINKDYRQSRSLGNEKNLLLKSNGPLGNSINFSQIKPQFYKYNQTPKQTMSINRKSSVAFQTIGMMLGRTSILYIDDPEDNDDDQILDNLQDEELKNLREDYNKEYDQYYKK</sequence>
<dbReference type="EMBL" id="GG662449">
    <property type="protein sequence ID" value="EAS04286.2"/>
    <property type="molecule type" value="Genomic_DNA"/>
</dbReference>
<evidence type="ECO:0000313" key="11">
    <source>
        <dbReference type="Proteomes" id="UP000009168"/>
    </source>
</evidence>
<dbReference type="Pfam" id="PF07690">
    <property type="entry name" value="MFS_1"/>
    <property type="match status" value="1"/>
</dbReference>
<evidence type="ECO:0000256" key="3">
    <source>
        <dbReference type="ARBA" id="ARBA00022692"/>
    </source>
</evidence>
<feature type="transmembrane region" description="Helical" evidence="8">
    <location>
        <begin position="56"/>
        <end position="74"/>
    </location>
</feature>
<dbReference type="InterPro" id="IPR036259">
    <property type="entry name" value="MFS_trans_sf"/>
</dbReference>
<evidence type="ECO:0000256" key="5">
    <source>
        <dbReference type="ARBA" id="ARBA00023136"/>
    </source>
</evidence>
<comment type="subcellular location">
    <subcellularLocation>
        <location evidence="1">Membrane</location>
        <topology evidence="1">Multi-pass membrane protein</topology>
    </subcellularLocation>
</comment>
<comment type="similarity">
    <text evidence="6">Belongs to the major facilitator superfamily. Spinster (TC 2.A.1.49) family.</text>
</comment>